<keyword evidence="5" id="KW-0028">Amino-acid biosynthesis</keyword>
<dbReference type="GO" id="GO:0005737">
    <property type="term" value="C:cytoplasm"/>
    <property type="evidence" value="ECO:0007669"/>
    <property type="project" value="TreeGrafter"/>
</dbReference>
<dbReference type="InterPro" id="IPR001518">
    <property type="entry name" value="Arginosuc_synth"/>
</dbReference>
<keyword evidence="6" id="KW-0547">Nucleotide-binding</keyword>
<keyword evidence="11" id="KW-1185">Reference proteome</keyword>
<comment type="pathway">
    <text evidence="1">Amino-acid biosynthesis; L-arginine biosynthesis; L-arginine from L-ornithine and carbamoyl phosphate: step 2/3.</text>
</comment>
<dbReference type="AlphaFoldDB" id="A0AAP6JE68"/>
<dbReference type="EC" id="6.3.4.5" evidence="2"/>
<evidence type="ECO:0000256" key="3">
    <source>
        <dbReference type="ARBA" id="ARBA00022571"/>
    </source>
</evidence>
<dbReference type="GO" id="GO:0004055">
    <property type="term" value="F:argininosuccinate synthase activity"/>
    <property type="evidence" value="ECO:0007669"/>
    <property type="project" value="UniProtKB-EC"/>
</dbReference>
<keyword evidence="3" id="KW-0055">Arginine biosynthesis</keyword>
<comment type="caution">
    <text evidence="10">The sequence shown here is derived from an EMBL/GenBank/DDBJ whole genome shotgun (WGS) entry which is preliminary data.</text>
</comment>
<keyword evidence="4 10" id="KW-0436">Ligase</keyword>
<dbReference type="Gene3D" id="3.90.1260.10">
    <property type="entry name" value="Argininosuccinate synthetase, chain A, domain 2"/>
    <property type="match status" value="1"/>
</dbReference>
<dbReference type="RefSeq" id="WP_346050981.1">
    <property type="nucleotide sequence ID" value="NZ_JAYGII010000009.1"/>
</dbReference>
<protein>
    <recommendedName>
        <fullName evidence="2">argininosuccinate synthase</fullName>
        <ecNumber evidence="2">6.3.4.5</ecNumber>
    </recommendedName>
</protein>
<evidence type="ECO:0000259" key="9">
    <source>
        <dbReference type="Pfam" id="PF20979"/>
    </source>
</evidence>
<dbReference type="InterPro" id="IPR023434">
    <property type="entry name" value="Arginosuc_synth_type_1_subfam"/>
</dbReference>
<dbReference type="Gene3D" id="3.40.50.620">
    <property type="entry name" value="HUPs"/>
    <property type="match status" value="1"/>
</dbReference>
<dbReference type="InterPro" id="IPR018223">
    <property type="entry name" value="Arginosuc_synth_CS"/>
</dbReference>
<dbReference type="GO" id="GO:0000053">
    <property type="term" value="P:argininosuccinate metabolic process"/>
    <property type="evidence" value="ECO:0007669"/>
    <property type="project" value="TreeGrafter"/>
</dbReference>
<evidence type="ECO:0000256" key="5">
    <source>
        <dbReference type="ARBA" id="ARBA00022605"/>
    </source>
</evidence>
<evidence type="ECO:0000313" key="10">
    <source>
        <dbReference type="EMBL" id="MEA5445351.1"/>
    </source>
</evidence>
<dbReference type="PANTHER" id="PTHR11587">
    <property type="entry name" value="ARGININOSUCCINATE SYNTHASE"/>
    <property type="match status" value="1"/>
</dbReference>
<feature type="domain" description="Arginosuccinate synthase-like N-terminal" evidence="8">
    <location>
        <begin position="5"/>
        <end position="166"/>
    </location>
</feature>
<evidence type="ECO:0000256" key="4">
    <source>
        <dbReference type="ARBA" id="ARBA00022598"/>
    </source>
</evidence>
<dbReference type="Pfam" id="PF00764">
    <property type="entry name" value="Arginosuc_synth"/>
    <property type="match status" value="1"/>
</dbReference>
<dbReference type="SUPFAM" id="SSF52402">
    <property type="entry name" value="Adenine nucleotide alpha hydrolases-like"/>
    <property type="match status" value="1"/>
</dbReference>
<evidence type="ECO:0000313" key="11">
    <source>
        <dbReference type="Proteomes" id="UP001302316"/>
    </source>
</evidence>
<sequence length="412" mass="43953">MNKGKIVLAFSGGLDTSYCALWLREQGWAVHTVTVDTGGFDREELAAIEASAKRAGVAGHRVIDAREALFHRFLRFLIYGNVLRGHSYPLCVSAERVCQAEAVAEHALAIGADALAHGSTGAGNDQIRFDVAFQSLAPDLPIITPIRDQGLSRQQEVDYLTAHGIEVPPATGTYSVNAGLWGTTVGGAETLDSWPELPESAWPGGAPAARADESRELIIAFEQGVPVSLDGEALAPVALIDELAVMAEHFGIGRGVHLGDTILGIKGRVGFEAGAALLLITAHRELEKLVLSGKQLFWKSQLGDLYGSLIHEGQAYDPLLGDLEAFLEHSQARVSGEVRLRLHPRAVTVLGQRSPYSLMDANTAAYGEANHLWSGDDARGFARVYGVGQRLAGQAAQEAQEAQSPLRGLKCG</sequence>
<keyword evidence="7" id="KW-0067">ATP-binding</keyword>
<dbReference type="GO" id="GO:0006526">
    <property type="term" value="P:L-arginine biosynthetic process"/>
    <property type="evidence" value="ECO:0007669"/>
    <property type="project" value="UniProtKB-KW"/>
</dbReference>
<accession>A0AAP6JE68</accession>
<dbReference type="Proteomes" id="UP001302316">
    <property type="component" value="Unassembled WGS sequence"/>
</dbReference>
<dbReference type="NCBIfam" id="TIGR00032">
    <property type="entry name" value="argG"/>
    <property type="match status" value="1"/>
</dbReference>
<reference evidence="10 11" key="1">
    <citation type="submission" date="2023-12" db="EMBL/GenBank/DDBJ databases">
        <title>Whole-genome sequencing of halo(alkali)philic microorganisms from hypersaline lakes.</title>
        <authorList>
            <person name="Sorokin D.Y."/>
            <person name="Merkel A.Y."/>
            <person name="Messina E."/>
            <person name="Yakimov M."/>
        </authorList>
    </citation>
    <scope>NUCLEOTIDE SEQUENCE [LARGE SCALE GENOMIC DNA]</scope>
    <source>
        <strain evidence="10 11">AB-CW1</strain>
    </source>
</reference>
<dbReference type="CDD" id="cd01999">
    <property type="entry name" value="ASS"/>
    <property type="match status" value="1"/>
</dbReference>
<dbReference type="SUPFAM" id="SSF69864">
    <property type="entry name" value="Argininosuccinate synthetase, C-terminal domain"/>
    <property type="match status" value="1"/>
</dbReference>
<evidence type="ECO:0000256" key="6">
    <source>
        <dbReference type="ARBA" id="ARBA00022741"/>
    </source>
</evidence>
<proteinExistence type="predicted"/>
<dbReference type="GO" id="GO:0005524">
    <property type="term" value="F:ATP binding"/>
    <property type="evidence" value="ECO:0007669"/>
    <property type="project" value="UniProtKB-KW"/>
</dbReference>
<dbReference type="InterPro" id="IPR048267">
    <property type="entry name" value="Arginosuc_syn_N"/>
</dbReference>
<organism evidence="10 11">
    <name type="scientific">Natronospira elongata</name>
    <dbReference type="NCBI Taxonomy" id="3110268"/>
    <lineage>
        <taxon>Bacteria</taxon>
        <taxon>Pseudomonadati</taxon>
        <taxon>Pseudomonadota</taxon>
        <taxon>Gammaproteobacteria</taxon>
        <taxon>Natronospirales</taxon>
        <taxon>Natronospiraceae</taxon>
        <taxon>Natronospira</taxon>
    </lineage>
</organism>
<evidence type="ECO:0000259" key="8">
    <source>
        <dbReference type="Pfam" id="PF00764"/>
    </source>
</evidence>
<evidence type="ECO:0000256" key="7">
    <source>
        <dbReference type="ARBA" id="ARBA00022840"/>
    </source>
</evidence>
<feature type="domain" description="Arginosuccinate synthase C-terminal" evidence="9">
    <location>
        <begin position="174"/>
        <end position="390"/>
    </location>
</feature>
<dbReference type="Pfam" id="PF20979">
    <property type="entry name" value="Arginosuc_syn_C"/>
    <property type="match status" value="1"/>
</dbReference>
<dbReference type="PANTHER" id="PTHR11587:SF2">
    <property type="entry name" value="ARGININOSUCCINATE SYNTHASE"/>
    <property type="match status" value="1"/>
</dbReference>
<evidence type="ECO:0000256" key="1">
    <source>
        <dbReference type="ARBA" id="ARBA00004967"/>
    </source>
</evidence>
<dbReference type="InterPro" id="IPR014729">
    <property type="entry name" value="Rossmann-like_a/b/a_fold"/>
</dbReference>
<evidence type="ECO:0000256" key="2">
    <source>
        <dbReference type="ARBA" id="ARBA00012286"/>
    </source>
</evidence>
<dbReference type="InterPro" id="IPR024074">
    <property type="entry name" value="AS_cat/multimer_dom_body"/>
</dbReference>
<dbReference type="EMBL" id="JAYGII010000009">
    <property type="protein sequence ID" value="MEA5445351.1"/>
    <property type="molecule type" value="Genomic_DNA"/>
</dbReference>
<dbReference type="PROSITE" id="PS00564">
    <property type="entry name" value="ARGININOSUCCIN_SYN_1"/>
    <property type="match status" value="1"/>
</dbReference>
<gene>
    <name evidence="10" type="primary">argG</name>
    <name evidence="10" type="ORF">VCB98_05925</name>
</gene>
<dbReference type="GO" id="GO:0000050">
    <property type="term" value="P:urea cycle"/>
    <property type="evidence" value="ECO:0007669"/>
    <property type="project" value="TreeGrafter"/>
</dbReference>
<name>A0AAP6JE68_9GAMM</name>
<dbReference type="InterPro" id="IPR048268">
    <property type="entry name" value="Arginosuc_syn_C"/>
</dbReference>